<dbReference type="PROSITE" id="PS50104">
    <property type="entry name" value="TIR"/>
    <property type="match status" value="1"/>
</dbReference>
<dbReference type="RefSeq" id="WP_323445742.1">
    <property type="nucleotide sequence ID" value="NZ_BSBI01000002.1"/>
</dbReference>
<gene>
    <name evidence="3" type="ORF">SYYSPA8_05090</name>
</gene>
<accession>A0ABQ5NTQ6</accession>
<keyword evidence="3" id="KW-0675">Receptor</keyword>
<dbReference type="Proteomes" id="UP001291653">
    <property type="component" value="Unassembled WGS sequence"/>
</dbReference>
<dbReference type="Pfam" id="PF13676">
    <property type="entry name" value="TIR_2"/>
    <property type="match status" value="1"/>
</dbReference>
<dbReference type="EMBL" id="BSBI01000002">
    <property type="protein sequence ID" value="GLF93637.1"/>
    <property type="molecule type" value="Genomic_DNA"/>
</dbReference>
<feature type="domain" description="TIR" evidence="2">
    <location>
        <begin position="1"/>
        <end position="152"/>
    </location>
</feature>
<protein>
    <submittedName>
        <fullName evidence="3">Toll/interleukin-1 receptor domain-containing protein</fullName>
    </submittedName>
</protein>
<evidence type="ECO:0000313" key="3">
    <source>
        <dbReference type="EMBL" id="GLF93637.1"/>
    </source>
</evidence>
<evidence type="ECO:0000256" key="1">
    <source>
        <dbReference type="SAM" id="MobiDB-lite"/>
    </source>
</evidence>
<comment type="caution">
    <text evidence="3">The sequence shown here is derived from an EMBL/GenBank/DDBJ whole genome shotgun (WGS) entry which is preliminary data.</text>
</comment>
<keyword evidence="4" id="KW-1185">Reference proteome</keyword>
<reference evidence="3 4" key="1">
    <citation type="submission" date="2022-10" db="EMBL/GenBank/DDBJ databases">
        <title>Draft genome sequence of Streptomyces sp. YSPA8.</title>
        <authorList>
            <person name="Moriuchi R."/>
            <person name="Dohra H."/>
            <person name="Yamamura H."/>
            <person name="Kodani S."/>
        </authorList>
    </citation>
    <scope>NUCLEOTIDE SEQUENCE [LARGE SCALE GENOMIC DNA]</scope>
    <source>
        <strain evidence="3 4">YSPA8</strain>
    </source>
</reference>
<name>A0ABQ5NTQ6_9ACTN</name>
<proteinExistence type="predicted"/>
<feature type="region of interest" description="Disordered" evidence="1">
    <location>
        <begin position="155"/>
        <end position="311"/>
    </location>
</feature>
<dbReference type="InterPro" id="IPR000157">
    <property type="entry name" value="TIR_dom"/>
</dbReference>
<organism evidence="3 4">
    <name type="scientific">Streptomyces yaizuensis</name>
    <dbReference type="NCBI Taxonomy" id="2989713"/>
    <lineage>
        <taxon>Bacteria</taxon>
        <taxon>Bacillati</taxon>
        <taxon>Actinomycetota</taxon>
        <taxon>Actinomycetes</taxon>
        <taxon>Kitasatosporales</taxon>
        <taxon>Streptomycetaceae</taxon>
        <taxon>Streptomyces</taxon>
    </lineage>
</organism>
<dbReference type="InterPro" id="IPR035897">
    <property type="entry name" value="Toll_tir_struct_dom_sf"/>
</dbReference>
<feature type="compositionally biased region" description="Basic and acidic residues" evidence="1">
    <location>
        <begin position="265"/>
        <end position="279"/>
    </location>
</feature>
<dbReference type="SUPFAM" id="SSF52200">
    <property type="entry name" value="Toll/Interleukin receptor TIR domain"/>
    <property type="match status" value="1"/>
</dbReference>
<evidence type="ECO:0000259" key="2">
    <source>
        <dbReference type="PROSITE" id="PS50104"/>
    </source>
</evidence>
<feature type="compositionally biased region" description="Basic and acidic residues" evidence="1">
    <location>
        <begin position="160"/>
        <end position="201"/>
    </location>
</feature>
<sequence>MPDIFVNYRTGDAEAEATMIDRELSRRFGSERVFRAGKSIPAGRPFPQQLITAVRRSSVLLAVIGARWTEARTAGGGRALDDPGDWTRREILEAMESGALVIPVLVGGVGRLDPSTLPQVLAALADHQYRRLDIRDPDPGLTRLADDLAELVPALDDVDTDRRSDRRAGHERQPEGDRDETPGQRRDSRIQSRIQARDIQQRQRGGIGNVGGDFSGTFVSEPQGPVNTGPGAQHNTGDQYNAPRFSGDNRGVNYTAGDNSGTVEQRFDGAFEREREPEPRAPAQGRGPVTDTDGVRVTGARGPVNTGPGPQFNGGNFGLYVEGLSGLFSPRGADHRRVVREHRIRLSHRFVPPREFGRATARLTAPGTAVLLDGAPGIGRRAAATVLLHRLQGTDGGRFVELSVEPGEGPVDASPGDRFFLDLSQASEDDYPGAQRILAGYLSKTEEGGARLAAVLPAGLDHLLDPELVPLVVRLERPSGIAVLRRYLCMDQVAFTPEQLNGPVARQLLDEAPMRELAALAGFVRQARDRRPGGSFDDWLQQAVDAVTNRTGEVAQKVASRQTAEERALLLAAAMLSGASSDAVFHAARLLLKSLGHPEDETPLLGRADLGARLQSLGIVRDHEGRVGFDKLAYDAAVRTHFWVNFPDLRDGLRDWAGRCAPLRDMTGDDRMNLVSRFGEQALAAGYPDHLLDLATRWTDPKCPRPLHTEAAAALQFGLVHERYGGRFRSRIYDWARLREDQLSPDLAHTLAGVCLHTMAATHPDQALVRLHHLAVRRGGQETVAARTALLELGRRNRRMYRRLIDRLLSRRPDRRETNLALLLALLDPVGAPAPRGLLPQRAWAAVMAERPPAEWTPTALSWLTAACENESWGDAPDILSAAAEGRTDVLNRLYVITCGWARDSSVTMPRRTARDAVAIRLRQRIDRAQGAVPAGRRHGTPYRGDDL</sequence>
<feature type="compositionally biased region" description="Gly residues" evidence="1">
    <location>
        <begin position="205"/>
        <end position="214"/>
    </location>
</feature>
<dbReference type="Gene3D" id="3.40.50.10140">
    <property type="entry name" value="Toll/interleukin-1 receptor homology (TIR) domain"/>
    <property type="match status" value="1"/>
</dbReference>
<evidence type="ECO:0000313" key="4">
    <source>
        <dbReference type="Proteomes" id="UP001291653"/>
    </source>
</evidence>